<evidence type="ECO:0000256" key="2">
    <source>
        <dbReference type="ARBA" id="ARBA00022737"/>
    </source>
</evidence>
<name>A0A9P9DD56_9PLEO</name>
<feature type="domain" description="Cell wall mannoprotein PIR1-like C-terminal" evidence="5">
    <location>
        <begin position="75"/>
        <end position="148"/>
    </location>
</feature>
<evidence type="ECO:0000313" key="7">
    <source>
        <dbReference type="Proteomes" id="UP000700596"/>
    </source>
</evidence>
<dbReference type="AlphaFoldDB" id="A0A9P9DD56"/>
<comment type="caution">
    <text evidence="6">The sequence shown here is derived from an EMBL/GenBank/DDBJ whole genome shotgun (WGS) entry which is preliminary data.</text>
</comment>
<feature type="compositionally biased region" description="Pro residues" evidence="3">
    <location>
        <begin position="234"/>
        <end position="251"/>
    </location>
</feature>
<evidence type="ECO:0000256" key="3">
    <source>
        <dbReference type="SAM" id="MobiDB-lite"/>
    </source>
</evidence>
<keyword evidence="1 4" id="KW-0732">Signal</keyword>
<dbReference type="Pfam" id="PF22799">
    <property type="entry name" value="PIR1-like_C"/>
    <property type="match status" value="1"/>
</dbReference>
<feature type="chain" id="PRO_5040386496" evidence="4">
    <location>
        <begin position="18"/>
        <end position="323"/>
    </location>
</feature>
<evidence type="ECO:0000256" key="1">
    <source>
        <dbReference type="ARBA" id="ARBA00022729"/>
    </source>
</evidence>
<dbReference type="Pfam" id="PF00399">
    <property type="entry name" value="PIR"/>
    <property type="match status" value="2"/>
</dbReference>
<keyword evidence="2" id="KW-0677">Repeat</keyword>
<dbReference type="InterPro" id="IPR054508">
    <property type="entry name" value="PIR1-like_C"/>
</dbReference>
<dbReference type="GO" id="GO:0031505">
    <property type="term" value="P:fungal-type cell wall organization"/>
    <property type="evidence" value="ECO:0007669"/>
    <property type="project" value="UniProtKB-ARBA"/>
</dbReference>
<dbReference type="PANTHER" id="PTHR47254:SF2">
    <property type="entry name" value="COVALENTLY-LINKED CELL WALL PROTEIN"/>
    <property type="match status" value="1"/>
</dbReference>
<dbReference type="EMBL" id="JAGMWT010000014">
    <property type="protein sequence ID" value="KAH7116774.1"/>
    <property type="molecule type" value="Genomic_DNA"/>
</dbReference>
<organism evidence="6 7">
    <name type="scientific">Dendryphion nanum</name>
    <dbReference type="NCBI Taxonomy" id="256645"/>
    <lineage>
        <taxon>Eukaryota</taxon>
        <taxon>Fungi</taxon>
        <taxon>Dikarya</taxon>
        <taxon>Ascomycota</taxon>
        <taxon>Pezizomycotina</taxon>
        <taxon>Dothideomycetes</taxon>
        <taxon>Pleosporomycetidae</taxon>
        <taxon>Pleosporales</taxon>
        <taxon>Torulaceae</taxon>
        <taxon>Dendryphion</taxon>
    </lineage>
</organism>
<protein>
    <submittedName>
        <fullName evidence="6">Covalently-linked cell wall protein-like protein</fullName>
    </submittedName>
</protein>
<dbReference type="PANTHER" id="PTHR47254">
    <property type="entry name" value="CELL WALL MANNOPROTEIN CIS3-RELATED"/>
    <property type="match status" value="1"/>
</dbReference>
<feature type="region of interest" description="Disordered" evidence="3">
    <location>
        <begin position="230"/>
        <end position="255"/>
    </location>
</feature>
<dbReference type="Proteomes" id="UP000700596">
    <property type="component" value="Unassembled WGS sequence"/>
</dbReference>
<evidence type="ECO:0000313" key="6">
    <source>
        <dbReference type="EMBL" id="KAH7116774.1"/>
    </source>
</evidence>
<dbReference type="GO" id="GO:0009277">
    <property type="term" value="C:fungal-type cell wall"/>
    <property type="evidence" value="ECO:0007669"/>
    <property type="project" value="TreeGrafter"/>
</dbReference>
<sequence length="323" mass="32998">MKNTFAALAFMASSALARPQVTSAAAPSAPTPSGCATSRSGTFQISVQNVTSSATKRDVEKRQLAGTLTLSLNNGVLKDQAGRDGYIASNFQFQFDSPPQAGAIYTSGFSVCSNNTLALGGSAIFYQCWSGSFYNLYDRHWAEQCSPIYLIAQNSGGLPVPSQISDGQPQVPTTVPAVSQPAVSQISDGQPQVPTGIVISQISDGQPQIPTANPPAPSSTRVLITQISDGQPQIPTPAPSAPAPTSVPAPSGPLISQISDGQPQVPVPTSVLATATLPRAPVGTGNYTVTGPSLPAQFPGAAATQSYGMGAVMAALLGLVAMI</sequence>
<keyword evidence="7" id="KW-1185">Reference proteome</keyword>
<feature type="signal peptide" evidence="4">
    <location>
        <begin position="1"/>
        <end position="17"/>
    </location>
</feature>
<proteinExistence type="predicted"/>
<reference evidence="6" key="1">
    <citation type="journal article" date="2021" name="Nat. Commun.">
        <title>Genetic determinants of endophytism in the Arabidopsis root mycobiome.</title>
        <authorList>
            <person name="Mesny F."/>
            <person name="Miyauchi S."/>
            <person name="Thiergart T."/>
            <person name="Pickel B."/>
            <person name="Atanasova L."/>
            <person name="Karlsson M."/>
            <person name="Huettel B."/>
            <person name="Barry K.W."/>
            <person name="Haridas S."/>
            <person name="Chen C."/>
            <person name="Bauer D."/>
            <person name="Andreopoulos W."/>
            <person name="Pangilinan J."/>
            <person name="LaButti K."/>
            <person name="Riley R."/>
            <person name="Lipzen A."/>
            <person name="Clum A."/>
            <person name="Drula E."/>
            <person name="Henrissat B."/>
            <person name="Kohler A."/>
            <person name="Grigoriev I.V."/>
            <person name="Martin F.M."/>
            <person name="Hacquard S."/>
        </authorList>
    </citation>
    <scope>NUCLEOTIDE SEQUENCE</scope>
    <source>
        <strain evidence="6">MPI-CAGE-CH-0243</strain>
    </source>
</reference>
<evidence type="ECO:0000256" key="4">
    <source>
        <dbReference type="SAM" id="SignalP"/>
    </source>
</evidence>
<dbReference type="OrthoDB" id="5415592at2759"/>
<dbReference type="GO" id="GO:0005199">
    <property type="term" value="F:structural constituent of cell wall"/>
    <property type="evidence" value="ECO:0007669"/>
    <property type="project" value="InterPro"/>
</dbReference>
<dbReference type="InterPro" id="IPR051153">
    <property type="entry name" value="Yeast_CWMannoprotein_PIR"/>
</dbReference>
<gene>
    <name evidence="6" type="ORF">B0J11DRAFT_100607</name>
</gene>
<accession>A0A9P9DD56</accession>
<evidence type="ECO:0000259" key="5">
    <source>
        <dbReference type="Pfam" id="PF22799"/>
    </source>
</evidence>
<dbReference type="InterPro" id="IPR000420">
    <property type="entry name" value="Yeast_PIR_rpt"/>
</dbReference>